<name>A0A1I1G160_9FLAO</name>
<dbReference type="RefSeq" id="WP_092540706.1">
    <property type="nucleotide sequence ID" value="NZ_FOKV01000002.1"/>
</dbReference>
<dbReference type="PANTHER" id="PTHR33755:SF5">
    <property type="entry name" value="TYPE II TOXIN-ANTITOXIN SYSTEM RELE_PARE FAMILY TOXIN"/>
    <property type="match status" value="1"/>
</dbReference>
<evidence type="ECO:0000313" key="4">
    <source>
        <dbReference type="Proteomes" id="UP000199438"/>
    </source>
</evidence>
<evidence type="ECO:0000256" key="1">
    <source>
        <dbReference type="ARBA" id="ARBA00006226"/>
    </source>
</evidence>
<dbReference type="InterPro" id="IPR035093">
    <property type="entry name" value="RelE/ParE_toxin_dom_sf"/>
</dbReference>
<keyword evidence="4" id="KW-1185">Reference proteome</keyword>
<protein>
    <submittedName>
        <fullName evidence="3">Addiction module toxin, RelE/StbE family</fullName>
    </submittedName>
</protein>
<dbReference type="OrthoDB" id="5574284at2"/>
<evidence type="ECO:0000313" key="3">
    <source>
        <dbReference type="EMBL" id="SFC03033.1"/>
    </source>
</evidence>
<dbReference type="Proteomes" id="UP000199438">
    <property type="component" value="Unassembled WGS sequence"/>
</dbReference>
<proteinExistence type="inferred from homology"/>
<keyword evidence="2" id="KW-1277">Toxin-antitoxin system</keyword>
<gene>
    <name evidence="3" type="ORF">SAMN04487907_1023</name>
</gene>
<dbReference type="InterPro" id="IPR007712">
    <property type="entry name" value="RelE/ParE_toxin"/>
</dbReference>
<organism evidence="3 4">
    <name type="scientific">Zunongwangia mangrovi</name>
    <dbReference type="NCBI Taxonomy" id="1334022"/>
    <lineage>
        <taxon>Bacteria</taxon>
        <taxon>Pseudomonadati</taxon>
        <taxon>Bacteroidota</taxon>
        <taxon>Flavobacteriia</taxon>
        <taxon>Flavobacteriales</taxon>
        <taxon>Flavobacteriaceae</taxon>
        <taxon>Zunongwangia</taxon>
    </lineage>
</organism>
<dbReference type="AlphaFoldDB" id="A0A1I1G160"/>
<comment type="similarity">
    <text evidence="1">Belongs to the RelE toxin family.</text>
</comment>
<dbReference type="Pfam" id="PF05016">
    <property type="entry name" value="ParE_toxin"/>
    <property type="match status" value="1"/>
</dbReference>
<dbReference type="EMBL" id="FOKV01000002">
    <property type="protein sequence ID" value="SFC03033.1"/>
    <property type="molecule type" value="Genomic_DNA"/>
</dbReference>
<dbReference type="Gene3D" id="3.30.2310.20">
    <property type="entry name" value="RelE-like"/>
    <property type="match status" value="1"/>
</dbReference>
<dbReference type="InterPro" id="IPR051803">
    <property type="entry name" value="TA_system_RelE-like_toxin"/>
</dbReference>
<dbReference type="STRING" id="1334022.SAMN04487907_1023"/>
<dbReference type="NCBIfam" id="TIGR02385">
    <property type="entry name" value="RelE_StbE"/>
    <property type="match status" value="1"/>
</dbReference>
<sequence>MVQINWTLQAKNDLQDIAEYISKDSKKYAKLQILRITTRTKILKSQIYSGKITEEINQQNIRELIEGNYRIIYKIINPDRIDILTVHHSARDLYRRKI</sequence>
<evidence type="ECO:0000256" key="2">
    <source>
        <dbReference type="ARBA" id="ARBA00022649"/>
    </source>
</evidence>
<reference evidence="4" key="1">
    <citation type="submission" date="2016-10" db="EMBL/GenBank/DDBJ databases">
        <authorList>
            <person name="Varghese N."/>
            <person name="Submissions S."/>
        </authorList>
    </citation>
    <scope>NUCLEOTIDE SEQUENCE [LARGE SCALE GENOMIC DNA]</scope>
    <source>
        <strain evidence="4">DSM 24499</strain>
    </source>
</reference>
<dbReference type="PANTHER" id="PTHR33755">
    <property type="entry name" value="TOXIN PARE1-RELATED"/>
    <property type="match status" value="1"/>
</dbReference>
<accession>A0A1I1G160</accession>